<protein>
    <submittedName>
        <fullName evidence="2">Uncharacterized protein</fullName>
    </submittedName>
</protein>
<dbReference type="InterPro" id="IPR029033">
    <property type="entry name" value="His_PPase_superfam"/>
</dbReference>
<dbReference type="InterPro" id="IPR013078">
    <property type="entry name" value="His_Pase_superF_clade-1"/>
</dbReference>
<evidence type="ECO:0000256" key="1">
    <source>
        <dbReference type="SAM" id="Coils"/>
    </source>
</evidence>
<comment type="caution">
    <text evidence="2">The sequence shown here is derived from an EMBL/GenBank/DDBJ whole genome shotgun (WGS) entry which is preliminary data.</text>
</comment>
<evidence type="ECO:0000313" key="2">
    <source>
        <dbReference type="EMBL" id="VUC30855.1"/>
    </source>
</evidence>
<evidence type="ECO:0000313" key="3">
    <source>
        <dbReference type="Proteomes" id="UP000766486"/>
    </source>
</evidence>
<dbReference type="PANTHER" id="PTHR48100">
    <property type="entry name" value="BROAD-SPECIFICITY PHOSPHATASE YOR283W-RELATED"/>
    <property type="match status" value="1"/>
</dbReference>
<gene>
    <name evidence="2" type="ORF">CLO192961_LOCUS295690</name>
</gene>
<sequence>MPVTIHLVRHAQGVHNLSRAHEAIHDPDLTELGKQQCAELRDKFPHHRKLTCLFASPLRRAVQTCLLSFGNDFNAEPHYRKGIVALPDFQEVSESPCDTGSDREVLDEEFKDLINLGFVKSGWNVVSQYANWDAKVQDLQARAVRARMQLQELTRQMGEDEHIALVTHGAFVHFLTGDYDGIPAGRGWENTEFRSYHLTGSSESDLSLVETEESWERRKGLTHRVTKTDQDALREKYLQELECILMPRS</sequence>
<dbReference type="SMART" id="SM00855">
    <property type="entry name" value="PGAM"/>
    <property type="match status" value="1"/>
</dbReference>
<name>A0ABY6UKY6_BIOOC</name>
<dbReference type="SUPFAM" id="SSF53254">
    <property type="entry name" value="Phosphoglycerate mutase-like"/>
    <property type="match status" value="1"/>
</dbReference>
<dbReference type="InterPro" id="IPR050275">
    <property type="entry name" value="PGM_Phosphatase"/>
</dbReference>
<dbReference type="PANTHER" id="PTHR48100:SF54">
    <property type="entry name" value="PHOSPHATASE SPAC5H10.03-RELATED"/>
    <property type="match status" value="1"/>
</dbReference>
<keyword evidence="1" id="KW-0175">Coiled coil</keyword>
<dbReference type="Pfam" id="PF00300">
    <property type="entry name" value="His_Phos_1"/>
    <property type="match status" value="1"/>
</dbReference>
<dbReference type="CDD" id="cd07067">
    <property type="entry name" value="HP_PGM_like"/>
    <property type="match status" value="1"/>
</dbReference>
<reference evidence="2 3" key="1">
    <citation type="submission" date="2019-06" db="EMBL/GenBank/DDBJ databases">
        <authorList>
            <person name="Broberg M."/>
        </authorList>
    </citation>
    <scope>NUCLEOTIDE SEQUENCE [LARGE SCALE GENOMIC DNA]</scope>
</reference>
<proteinExistence type="predicted"/>
<dbReference type="Proteomes" id="UP000766486">
    <property type="component" value="Unassembled WGS sequence"/>
</dbReference>
<keyword evidence="3" id="KW-1185">Reference proteome</keyword>
<accession>A0ABY6UKY6</accession>
<feature type="coiled-coil region" evidence="1">
    <location>
        <begin position="129"/>
        <end position="156"/>
    </location>
</feature>
<dbReference type="Gene3D" id="3.40.50.1240">
    <property type="entry name" value="Phosphoglycerate mutase-like"/>
    <property type="match status" value="1"/>
</dbReference>
<organism evidence="2 3">
    <name type="scientific">Bionectria ochroleuca</name>
    <name type="common">Gliocladium roseum</name>
    <dbReference type="NCBI Taxonomy" id="29856"/>
    <lineage>
        <taxon>Eukaryota</taxon>
        <taxon>Fungi</taxon>
        <taxon>Dikarya</taxon>
        <taxon>Ascomycota</taxon>
        <taxon>Pezizomycotina</taxon>
        <taxon>Sordariomycetes</taxon>
        <taxon>Hypocreomycetidae</taxon>
        <taxon>Hypocreales</taxon>
        <taxon>Bionectriaceae</taxon>
        <taxon>Clonostachys</taxon>
    </lineage>
</organism>
<dbReference type="EMBL" id="CABFNS010000825">
    <property type="protein sequence ID" value="VUC30855.1"/>
    <property type="molecule type" value="Genomic_DNA"/>
</dbReference>